<dbReference type="FunFam" id="3.40.50.12780:FF:000012">
    <property type="entry name" value="Non-ribosomal peptide synthetase"/>
    <property type="match status" value="1"/>
</dbReference>
<evidence type="ECO:0000313" key="6">
    <source>
        <dbReference type="EMBL" id="SAL59849.1"/>
    </source>
</evidence>
<dbReference type="Gene3D" id="2.30.38.10">
    <property type="entry name" value="Luciferase, Domain 3"/>
    <property type="match status" value="2"/>
</dbReference>
<dbReference type="Pfam" id="PF08242">
    <property type="entry name" value="Methyltransf_12"/>
    <property type="match status" value="1"/>
</dbReference>
<dbReference type="SUPFAM" id="SSF53335">
    <property type="entry name" value="S-adenosyl-L-methionine-dependent methyltransferases"/>
    <property type="match status" value="1"/>
</dbReference>
<dbReference type="Gene3D" id="3.30.559.30">
    <property type="entry name" value="Nonribosomal peptide synthetase, condensation domain"/>
    <property type="match status" value="2"/>
</dbReference>
<comment type="cofactor">
    <cofactor evidence="1">
        <name>pantetheine 4'-phosphate</name>
        <dbReference type="ChEBI" id="CHEBI:47942"/>
    </cofactor>
</comment>
<dbReference type="InterPro" id="IPR036736">
    <property type="entry name" value="ACP-like_sf"/>
</dbReference>
<dbReference type="PROSITE" id="PS00455">
    <property type="entry name" value="AMP_BINDING"/>
    <property type="match status" value="2"/>
</dbReference>
<feature type="domain" description="Carrier" evidence="5">
    <location>
        <begin position="2477"/>
        <end position="2552"/>
    </location>
</feature>
<dbReference type="Pfam" id="PF00501">
    <property type="entry name" value="AMP-binding"/>
    <property type="match status" value="2"/>
</dbReference>
<dbReference type="FunFam" id="1.10.1200.10:FF:000005">
    <property type="entry name" value="Nonribosomal peptide synthetase 1"/>
    <property type="match status" value="2"/>
</dbReference>
<dbReference type="InterPro" id="IPR025110">
    <property type="entry name" value="AMP-bd_C"/>
</dbReference>
<name>A0A158IUL9_9BURK</name>
<evidence type="ECO:0000259" key="5">
    <source>
        <dbReference type="PROSITE" id="PS50075"/>
    </source>
</evidence>
<dbReference type="PROSITE" id="PS00012">
    <property type="entry name" value="PHOSPHOPANTETHEINE"/>
    <property type="match status" value="1"/>
</dbReference>
<dbReference type="SUPFAM" id="SSF56801">
    <property type="entry name" value="Acetyl-CoA synthetase-like"/>
    <property type="match status" value="2"/>
</dbReference>
<keyword evidence="4" id="KW-0677">Repeat</keyword>
<dbReference type="RefSeq" id="WP_087670052.1">
    <property type="nucleotide sequence ID" value="NZ_FCNW02000043.1"/>
</dbReference>
<reference evidence="6" key="1">
    <citation type="submission" date="2016-01" db="EMBL/GenBank/DDBJ databases">
        <authorList>
            <person name="Peeters C."/>
        </authorList>
    </citation>
    <scope>NUCLEOTIDE SEQUENCE [LARGE SCALE GENOMIC DNA]</scope>
    <source>
        <strain evidence="6">LMG 22934</strain>
    </source>
</reference>
<keyword evidence="2" id="KW-0596">Phosphopantetheine</keyword>
<dbReference type="GO" id="GO:0009403">
    <property type="term" value="P:toxin biosynthetic process"/>
    <property type="evidence" value="ECO:0007669"/>
    <property type="project" value="UniProtKB-ARBA"/>
</dbReference>
<dbReference type="FunFam" id="3.40.50.980:FF:000001">
    <property type="entry name" value="Non-ribosomal peptide synthetase"/>
    <property type="match status" value="2"/>
</dbReference>
<dbReference type="Gene3D" id="3.40.50.980">
    <property type="match status" value="4"/>
</dbReference>
<proteinExistence type="predicted"/>
<dbReference type="GO" id="GO:0009239">
    <property type="term" value="P:enterobactin biosynthetic process"/>
    <property type="evidence" value="ECO:0007669"/>
    <property type="project" value="TreeGrafter"/>
</dbReference>
<keyword evidence="7" id="KW-1185">Reference proteome</keyword>
<dbReference type="Gene3D" id="3.30.559.10">
    <property type="entry name" value="Chloramphenicol acetyltransferase-like domain"/>
    <property type="match status" value="2"/>
</dbReference>
<dbReference type="PANTHER" id="PTHR45527:SF1">
    <property type="entry name" value="FATTY ACID SYNTHASE"/>
    <property type="match status" value="1"/>
</dbReference>
<dbReference type="InterPro" id="IPR010071">
    <property type="entry name" value="AA_adenyl_dom"/>
</dbReference>
<evidence type="ECO:0000256" key="1">
    <source>
        <dbReference type="ARBA" id="ARBA00001957"/>
    </source>
</evidence>
<dbReference type="Pfam" id="PF00668">
    <property type="entry name" value="Condensation"/>
    <property type="match status" value="2"/>
</dbReference>
<dbReference type="Gene3D" id="3.40.50.1820">
    <property type="entry name" value="alpha/beta hydrolase"/>
    <property type="match status" value="1"/>
</dbReference>
<feature type="domain" description="Carrier" evidence="5">
    <location>
        <begin position="1427"/>
        <end position="1502"/>
    </location>
</feature>
<dbReference type="NCBIfam" id="TIGR01733">
    <property type="entry name" value="AA-adenyl-dom"/>
    <property type="match status" value="2"/>
</dbReference>
<dbReference type="Proteomes" id="UP000054977">
    <property type="component" value="Unassembled WGS sequence"/>
</dbReference>
<organism evidence="6 7">
    <name type="scientific">Caballeronia humi</name>
    <dbReference type="NCBI Taxonomy" id="326474"/>
    <lineage>
        <taxon>Bacteria</taxon>
        <taxon>Pseudomonadati</taxon>
        <taxon>Pseudomonadota</taxon>
        <taxon>Betaproteobacteria</taxon>
        <taxon>Burkholderiales</taxon>
        <taxon>Burkholderiaceae</taxon>
        <taxon>Caballeronia</taxon>
    </lineage>
</organism>
<dbReference type="SMART" id="SM00823">
    <property type="entry name" value="PKS_PP"/>
    <property type="match status" value="2"/>
</dbReference>
<dbReference type="FunFam" id="2.30.38.10:FF:000001">
    <property type="entry name" value="Non-ribosomal peptide synthetase PvdI"/>
    <property type="match status" value="2"/>
</dbReference>
<dbReference type="OrthoDB" id="9154499at2"/>
<gene>
    <name evidence="6" type="ORF">AWB65_05381</name>
</gene>
<comment type="caution">
    <text evidence="6">The sequence shown here is derived from an EMBL/GenBank/DDBJ whole genome shotgun (WGS) entry which is preliminary data.</text>
</comment>
<dbReference type="Pfam" id="PF00975">
    <property type="entry name" value="Thioesterase"/>
    <property type="match status" value="1"/>
</dbReference>
<dbReference type="InterPro" id="IPR023213">
    <property type="entry name" value="CAT-like_dom_sf"/>
</dbReference>
<dbReference type="STRING" id="326474.AWB65_05381"/>
<dbReference type="FunFam" id="3.30.559.30:FF:000001">
    <property type="entry name" value="Non-ribosomal peptide synthetase"/>
    <property type="match status" value="1"/>
</dbReference>
<dbReference type="InterPro" id="IPR020806">
    <property type="entry name" value="PKS_PP-bd"/>
</dbReference>
<dbReference type="Pfam" id="PF00550">
    <property type="entry name" value="PP-binding"/>
    <property type="match status" value="2"/>
</dbReference>
<dbReference type="InterPro" id="IPR006162">
    <property type="entry name" value="Ppantetheine_attach_site"/>
</dbReference>
<sequence length="2824" mass="312590">MLTPGGKLRLTQLGKNRRELLKSRLSEAGLNHQGDAIEAGLRPARIPLSFAQSRLWFLDQWSAGSGFYNIADAWTLRGPLDVAALSRALVGIVVRHEALRTRFLSSGGEPEQVVDPAQDVGSPLREVDLDAFDPAQRQARLVEILAQESTKPFDLGSGPMLRATLVKCGPDEHVLLLVTHHIASDGWSVGVLSRELSAFYRAHALGHEPDLPALPIQYADFALWQRGRLQGEFSQRLFDYWRRQLQDVEPLELPTDRPRPALQTFRGNSLTFELSAKLTASLEALSQRCGATLFMTLLAGFQILLHRYSGQTDIAVGSPIANRNRVEIEGLIGFFVNTLVLRNRLKSGETFRQFLQQVRQTTLDAYEHQDCPFEQLVEILAPQRDASRNPIFQVIFALQNAPSDPLDLHGTQVAYRELDSKASRFDLEIYLSAERGRLHGYCCYSADLFDERTIEQLAGHYRELLHWIGEHPEEPVRKLQMLTPAQHDLLLNTWGTGAALRPTETLLFLFRRSARQHSDAIAVTGNGHALSYDELDRQSSQFAHFLRKRGVGVETRVGLCHERTPELIVAVLGILKAGGAYVPMDPSYPNHRLVLIAADSDLAVVVTSGHERRRFERLECDVIVFDDVRRMVSLESDDTPPDPTRPDNLAYVMYTSGSTGEPKGVAVTNRNIVRLAIRQTYVDIGPTTVIALASNTAFDAASFEMWAGLLNGARLVCVARHELIDASALSAKIEGEHISVLFLTAALFHHMCRSHVDTFAGLTNLVVGGDRLDPSAAAIFRRAHPRVALINGFGPTETTTFATSYRVPKAAAMTFVPIGRPLTNTEVYVLDAELRIVPIGVPGELFIGGAGVARGYLGRPGLTAERFMPHPFSSVPGARLYRTGDKVRFLAKGDLEFIGRYDHQVKLRGYRIELGEIESALMRHPGVASAVVQLREDTPGDRYIAASVVLSGRASDQRQSMAASQIEGWRAVFDSNAIDAAQSTWTPMFNLQGWISSYTGQPMSDAHMRVWVGDRVQKIRALSPRKLLEVGCGSGLLLFRLAAGCEEFWGTDISARTLAATQANNSATARESKVRLFHLAAHELGELPRRYFDSVVINSVVQYFPSSSYLLQVLEEAINKVCHGGMLFLGDIRCFSLLESFHTDVIWRRRRDDQTVADPTVAELRDAASRAARDEEELAVAPAFFHGLSRQLPRIKAVRIEMQRGAEWNELTKFRYDVTLKLDEPVQSFEGPSLEWHGSAGDQILRLLRDEHPPALRLASVANARMQQDAKLAKLLREGPPNASVRVLLEGIDREMDPSAADPEAFWRLAEDCGYRLTASVLDPQFEYFDAFFTKVGTTATGGFLPCDSTASCASEDLANDPLSNRLWRELSPALYDQVREILPDFMVPAVIQALPHIPLTPSGKVDWQSIPIAKRGRDGSKRGFVAPGNEVERQLCQMWETLLGVPRVGVQDNFFDLGGHSLLATQLVSRIWSGFGVELPLRTLFDRPTIAALTGLLLGTAGLAHRQAIVPVARPARIPLSFAQSRLWFLDQWSAGSGFYNIADAWTLRGPLDVAALSRALVGIVVRHEALRTRFLSSGGEPEQVVDPAQDVGSPLREVDLDAFDPAQRQARLVEILAQESTKPFDLGSGPMLRATLVKCGPDEHVLLLVTHHIASDGWSVGVLSRELSAFYRAHALGHEPDLPALPIQYADFALWQRGRLQGEFSQRLFDYWRRQLQDVEPLELPTDRPRPALQTFRGNSLTFELSAKLTASLEALSQRCGATLFMTLLAGFQILLHRYSGQTDIAVGSPIANRNRVEIEGLIGFFVNTLVLRNRLKSGETFRQFLQQVRQTTLDAYEHQDCPFEQLVEILAPQRDASRNPIFQVIFALQNAPSDEPELAGLEVRSLTIPGCSAKFDLSFLLAKHGAGLSCEIEYADDLFEHRTIEQLADHYRELLQRIVELSDRPIRQLMLTNGQRRRSQDAFDHHVWNSPRPVLDLVAEMTRQQPDAIAVSGGGWSLSYRELDRRSSQLARFLQKRGVGAETRVGLCHDRTPMLIVAVFGILKAGAAYVPLDPAYPDGRLAFMAEDSGVRIVLACRQTRRRFVRPSYDVVVLEDRDHELELENGKAPPHSTSRDNLAYVMYTSGSTGRPKGVAITRGNLDSFIFSVTSLLATEELEAVLASTSICFDLSVFEMFAPLSTGGKIMLVETFLTRRNSQAADTATLFNTVPSVFSEFLKMEPASRPVRSICLAGEALSLELSRRIFDRFPDARLRNLYGPTESTTYATHHMLDPSFALRPPVGRPLRNTEVHVLDDDLNAVPVGVTGELFIGGEGLARGYWGRPALTAECFLPHPFTELPGCRLYRTGDRVRWNGRGDLEYLGRRDQQVKMHGYRIELAEVEAAFASHASVAAAVVQLREDKPGRQHLAAYVVPVVDGVVDDDVLRAHVQAILPGYSVPASITPLASLPLTKSGKVDANALRLLEVDTAPWTTKIAPRNETEDLLVEIWKEILHISAVGIHENFFALGGDSFDALRCMAACEDRLRCRLPVSALFRLGTIAGLAEAIAARNIAGDTDLASIPDVVPIAPHDSRPLLFLVHPIGGELACYTPLSRRLERSYSVLGFADKSVQQDGSIEEIAGRYANALNLEAGNRPVRIAGWSFGGLVAYEMCRQIAARDGQVALLCMIDTHASLCEELEASDDDLFVQFVRDIGRSANVAFDFPPESLLDLEGSLRWAGLRTHLHDVGMWSSAGAVRPLELAFERYRVQLRAAGKYRLAPYAGRAIIVSALAEGDSETSTDAWSCLLLGETTYVGLDADHYTIMREPNVGEIAGLLLEDVETS</sequence>
<dbReference type="GO" id="GO:0005829">
    <property type="term" value="C:cytosol"/>
    <property type="evidence" value="ECO:0007669"/>
    <property type="project" value="TreeGrafter"/>
</dbReference>
<dbReference type="SUPFAM" id="SSF52777">
    <property type="entry name" value="CoA-dependent acyltransferases"/>
    <property type="match status" value="4"/>
</dbReference>
<dbReference type="InterPro" id="IPR013217">
    <property type="entry name" value="Methyltransf_12"/>
</dbReference>
<dbReference type="GO" id="GO:0047527">
    <property type="term" value="F:2,3-dihydroxybenzoate-serine ligase activity"/>
    <property type="evidence" value="ECO:0007669"/>
    <property type="project" value="TreeGrafter"/>
</dbReference>
<evidence type="ECO:0000256" key="3">
    <source>
        <dbReference type="ARBA" id="ARBA00022553"/>
    </source>
</evidence>
<dbReference type="NCBIfam" id="NF003417">
    <property type="entry name" value="PRK04813.1"/>
    <property type="match status" value="3"/>
</dbReference>
<dbReference type="InterPro" id="IPR029063">
    <property type="entry name" value="SAM-dependent_MTases_sf"/>
</dbReference>
<dbReference type="GO" id="GO:0031177">
    <property type="term" value="F:phosphopantetheine binding"/>
    <property type="evidence" value="ECO:0007669"/>
    <property type="project" value="InterPro"/>
</dbReference>
<dbReference type="FunFam" id="3.30.559.10:FF:000012">
    <property type="entry name" value="Non-ribosomal peptide synthetase"/>
    <property type="match status" value="2"/>
</dbReference>
<dbReference type="InterPro" id="IPR009081">
    <property type="entry name" value="PP-bd_ACP"/>
</dbReference>
<accession>A0A158IUL9</accession>
<dbReference type="CDD" id="cd12117">
    <property type="entry name" value="A_NRPS_Srf_like"/>
    <property type="match status" value="1"/>
</dbReference>
<dbReference type="InterPro" id="IPR029058">
    <property type="entry name" value="AB_hydrolase_fold"/>
</dbReference>
<dbReference type="Pfam" id="PF13193">
    <property type="entry name" value="AMP-binding_C"/>
    <property type="match status" value="1"/>
</dbReference>
<dbReference type="SUPFAM" id="SSF53474">
    <property type="entry name" value="alpha/beta-Hydrolases"/>
    <property type="match status" value="1"/>
</dbReference>
<dbReference type="InterPro" id="IPR020845">
    <property type="entry name" value="AMP-binding_CS"/>
</dbReference>
<dbReference type="CDD" id="cd19531">
    <property type="entry name" value="LCL_NRPS-like"/>
    <property type="match status" value="2"/>
</dbReference>
<dbReference type="PANTHER" id="PTHR45527">
    <property type="entry name" value="NONRIBOSOMAL PEPTIDE SYNTHETASE"/>
    <property type="match status" value="1"/>
</dbReference>
<keyword evidence="3" id="KW-0597">Phosphoprotein</keyword>
<protein>
    <submittedName>
        <fullName evidence="6">Non-ribosomal peptide synthetase</fullName>
    </submittedName>
</protein>
<dbReference type="PROSITE" id="PS50075">
    <property type="entry name" value="CARRIER"/>
    <property type="match status" value="2"/>
</dbReference>
<evidence type="ECO:0000256" key="2">
    <source>
        <dbReference type="ARBA" id="ARBA00022450"/>
    </source>
</evidence>
<dbReference type="InterPro" id="IPR045851">
    <property type="entry name" value="AMP-bd_C_sf"/>
</dbReference>
<dbReference type="SUPFAM" id="SSF47336">
    <property type="entry name" value="ACP-like"/>
    <property type="match status" value="2"/>
</dbReference>
<dbReference type="InterPro" id="IPR001031">
    <property type="entry name" value="Thioesterase"/>
</dbReference>
<dbReference type="GO" id="GO:0009366">
    <property type="term" value="C:enterobactin synthetase complex"/>
    <property type="evidence" value="ECO:0007669"/>
    <property type="project" value="TreeGrafter"/>
</dbReference>
<dbReference type="InterPro" id="IPR001242">
    <property type="entry name" value="Condensation_dom"/>
</dbReference>
<dbReference type="InterPro" id="IPR000873">
    <property type="entry name" value="AMP-dep_synth/lig_dom"/>
</dbReference>
<evidence type="ECO:0000256" key="4">
    <source>
        <dbReference type="ARBA" id="ARBA00022737"/>
    </source>
</evidence>
<dbReference type="GO" id="GO:0043041">
    <property type="term" value="P:amino acid activation for nonribosomal peptide biosynthetic process"/>
    <property type="evidence" value="ECO:0007669"/>
    <property type="project" value="TreeGrafter"/>
</dbReference>
<dbReference type="CDD" id="cd02440">
    <property type="entry name" value="AdoMet_MTases"/>
    <property type="match status" value="1"/>
</dbReference>
<evidence type="ECO:0000313" key="7">
    <source>
        <dbReference type="Proteomes" id="UP000054977"/>
    </source>
</evidence>
<dbReference type="Gene3D" id="3.40.50.150">
    <property type="entry name" value="Vaccinia Virus protein VP39"/>
    <property type="match status" value="1"/>
</dbReference>
<dbReference type="Gene3D" id="3.30.300.30">
    <property type="match status" value="3"/>
</dbReference>
<dbReference type="Gene3D" id="1.10.1200.10">
    <property type="entry name" value="ACP-like"/>
    <property type="match status" value="2"/>
</dbReference>
<dbReference type="EMBL" id="FCNW02000043">
    <property type="protein sequence ID" value="SAL59849.1"/>
    <property type="molecule type" value="Genomic_DNA"/>
</dbReference>